<accession>D1B8K1</accession>
<evidence type="ECO:0000313" key="2">
    <source>
        <dbReference type="EMBL" id="ACZ18604.1"/>
    </source>
</evidence>
<dbReference type="SUPFAM" id="SSF50475">
    <property type="entry name" value="FMN-binding split barrel"/>
    <property type="match status" value="1"/>
</dbReference>
<feature type="domain" description="Pyridoxamine 5'-phosphate oxidase N-terminal" evidence="1">
    <location>
        <begin position="7"/>
        <end position="117"/>
    </location>
</feature>
<evidence type="ECO:0000259" key="1">
    <source>
        <dbReference type="Pfam" id="PF01243"/>
    </source>
</evidence>
<dbReference type="Proteomes" id="UP000002030">
    <property type="component" value="Chromosome"/>
</dbReference>
<dbReference type="KEGG" id="tai:Taci_0367"/>
<dbReference type="InterPro" id="IPR052917">
    <property type="entry name" value="Stress-Dev_Protein"/>
</dbReference>
<dbReference type="InterPro" id="IPR011576">
    <property type="entry name" value="Pyridox_Oxase_N"/>
</dbReference>
<keyword evidence="3" id="KW-1185">Reference proteome</keyword>
<dbReference type="PANTHER" id="PTHR34818">
    <property type="entry name" value="PROTEIN BLI-3"/>
    <property type="match status" value="1"/>
</dbReference>
<protein>
    <submittedName>
        <fullName evidence="2">Pyridoxamine 5'-phosphate oxidase-related FMN-binding protein</fullName>
    </submittedName>
</protein>
<sequence>MAKLKDMYDFLAKNPFGFLATWSEGGPRVRPFMFQFEDRGCPLFCLSNDKEVYGQLKADPRCEVAFCTPDWSVTLRIRGKAEFFPGLEQKKRILDGNETLREMYGTPDNPRFEVFRLVDFEAFFWDFSGRKDPVER</sequence>
<dbReference type="OrthoDB" id="9792542at2"/>
<evidence type="ECO:0000313" key="3">
    <source>
        <dbReference type="Proteomes" id="UP000002030"/>
    </source>
</evidence>
<gene>
    <name evidence="2" type="ordered locus">Taci_0367</name>
</gene>
<dbReference type="STRING" id="525903.Taci_0367"/>
<dbReference type="HOGENOM" id="CLU_137964_2_0_0"/>
<dbReference type="eggNOG" id="COG5015">
    <property type="taxonomic scope" value="Bacteria"/>
</dbReference>
<dbReference type="EnsemblBacteria" id="ACZ18604">
    <property type="protein sequence ID" value="ACZ18604"/>
    <property type="gene ID" value="Taci_0367"/>
</dbReference>
<dbReference type="PANTHER" id="PTHR34818:SF1">
    <property type="entry name" value="PROTEIN BLI-3"/>
    <property type="match status" value="1"/>
</dbReference>
<dbReference type="Gene3D" id="2.30.110.10">
    <property type="entry name" value="Electron Transport, Fmn-binding Protein, Chain A"/>
    <property type="match status" value="1"/>
</dbReference>
<name>D1B8K1_THEAS</name>
<dbReference type="EMBL" id="CP001818">
    <property type="protein sequence ID" value="ACZ18604.1"/>
    <property type="molecule type" value="Genomic_DNA"/>
</dbReference>
<dbReference type="AlphaFoldDB" id="D1B8K1"/>
<dbReference type="InterPro" id="IPR012349">
    <property type="entry name" value="Split_barrel_FMN-bd"/>
</dbReference>
<reference evidence="2 3" key="1">
    <citation type="journal article" date="2009" name="Stand. Genomic Sci.">
        <title>Complete genome sequence of Thermanaerovibrio acidaminovorans type strain (Su883).</title>
        <authorList>
            <person name="Chovatia M."/>
            <person name="Sikorski J."/>
            <person name="Schroder M."/>
            <person name="Lapidus A."/>
            <person name="Nolan M."/>
            <person name="Tice H."/>
            <person name="Glavina Del Rio T."/>
            <person name="Copeland A."/>
            <person name="Cheng J.F."/>
            <person name="Lucas S."/>
            <person name="Chen F."/>
            <person name="Bruce D."/>
            <person name="Goodwin L."/>
            <person name="Pitluck S."/>
            <person name="Ivanova N."/>
            <person name="Mavromatis K."/>
            <person name="Ovchinnikova G."/>
            <person name="Pati A."/>
            <person name="Chen A."/>
            <person name="Palaniappan K."/>
            <person name="Land M."/>
            <person name="Hauser L."/>
            <person name="Chang Y.J."/>
            <person name="Jeffries C.D."/>
            <person name="Chain P."/>
            <person name="Saunders E."/>
            <person name="Detter J.C."/>
            <person name="Brettin T."/>
            <person name="Rohde M."/>
            <person name="Goker M."/>
            <person name="Spring S."/>
            <person name="Bristow J."/>
            <person name="Markowitz V."/>
            <person name="Hugenholtz P."/>
            <person name="Kyrpides N.C."/>
            <person name="Klenk H.P."/>
            <person name="Eisen J.A."/>
        </authorList>
    </citation>
    <scope>NUCLEOTIDE SEQUENCE [LARGE SCALE GENOMIC DNA]</scope>
    <source>
        <strain evidence="3">ATCC 49978 / DSM 6589 / Su883</strain>
    </source>
</reference>
<dbReference type="Pfam" id="PF01243">
    <property type="entry name" value="PNPOx_N"/>
    <property type="match status" value="1"/>
</dbReference>
<organism evidence="2 3">
    <name type="scientific">Thermanaerovibrio acidaminovorans (strain ATCC 49978 / DSM 6589 / Su883)</name>
    <name type="common">Selenomonas acidaminovorans</name>
    <dbReference type="NCBI Taxonomy" id="525903"/>
    <lineage>
        <taxon>Bacteria</taxon>
        <taxon>Thermotogati</taxon>
        <taxon>Synergistota</taxon>
        <taxon>Synergistia</taxon>
        <taxon>Synergistales</taxon>
        <taxon>Synergistaceae</taxon>
        <taxon>Thermanaerovibrio</taxon>
    </lineage>
</organism>
<proteinExistence type="predicted"/>